<dbReference type="PROSITE" id="PS50005">
    <property type="entry name" value="TPR"/>
    <property type="match status" value="1"/>
</dbReference>
<evidence type="ECO:0000313" key="5">
    <source>
        <dbReference type="EMBL" id="SFF05292.1"/>
    </source>
</evidence>
<proteinExistence type="predicted"/>
<dbReference type="Gene3D" id="1.25.40.10">
    <property type="entry name" value="Tetratricopeptide repeat domain"/>
    <property type="match status" value="2"/>
</dbReference>
<sequence length="442" mass="50472">MKLTKNIIALFFSLLLFSFFAQAQTKEYEAGRKAYLSQNYKEAITQMGKVLSKNPSHIMARYYRSLSYAAMSLHSEALADLDEALKIMTRNADFYYQRALIHKAKNNKEQAISDLSSAIILDDKQADYFLERAELYLSLEQYGEASLDFARAKMLKPEDAELASKFKLAFNQASSEEREELAQVAGLSASGIGDKPTASNIPDDNNTIAERKNITERKFKSIEEGKAYYNSLRIKQGFAAGKKNMLLGLLRVKVLQDVFGENPFAEEIENMKYYIDTETWLGAEGKKYYFDLTSDSKYWFSNGIQRKNIYYFYKAMRYKNSEKYRLQVFAVVNNESNLVMSGEVKIKEDSLQRTIIVPHAQNKGYMWATSSSNFLEAKVDLVSNQMIFNAVGNMSSFEDSNHGLSQEQYAQLITPANELLRSNIKATLNYLILQYPKAFAKP</sequence>
<dbReference type="EMBL" id="FONY01000014">
    <property type="protein sequence ID" value="SFF05292.1"/>
    <property type="molecule type" value="Genomic_DNA"/>
</dbReference>
<name>A0A1I2FIP8_9BACT</name>
<dbReference type="SUPFAM" id="SSF48452">
    <property type="entry name" value="TPR-like"/>
    <property type="match status" value="1"/>
</dbReference>
<dbReference type="OrthoDB" id="9814069at2"/>
<gene>
    <name evidence="5" type="ORF">SAMN04488541_101429</name>
</gene>
<dbReference type="SMART" id="SM00028">
    <property type="entry name" value="TPR"/>
    <property type="match status" value="3"/>
</dbReference>
<reference evidence="5 6" key="1">
    <citation type="submission" date="2016-10" db="EMBL/GenBank/DDBJ databases">
        <authorList>
            <person name="de Groot N.N."/>
        </authorList>
    </citation>
    <scope>NUCLEOTIDE SEQUENCE [LARGE SCALE GENOMIC DNA]</scope>
    <source>
        <strain>GEY</strain>
        <strain evidence="6">DSM 9560</strain>
    </source>
</reference>
<keyword evidence="4" id="KW-0732">Signal</keyword>
<dbReference type="PANTHER" id="PTHR44858">
    <property type="entry name" value="TETRATRICOPEPTIDE REPEAT PROTEIN 6"/>
    <property type="match status" value="1"/>
</dbReference>
<protein>
    <submittedName>
        <fullName evidence="5">Uncharacterized protein</fullName>
    </submittedName>
</protein>
<evidence type="ECO:0000256" key="4">
    <source>
        <dbReference type="SAM" id="SignalP"/>
    </source>
</evidence>
<keyword evidence="1" id="KW-0677">Repeat</keyword>
<dbReference type="InterPro" id="IPR011990">
    <property type="entry name" value="TPR-like_helical_dom_sf"/>
</dbReference>
<evidence type="ECO:0000256" key="1">
    <source>
        <dbReference type="ARBA" id="ARBA00022737"/>
    </source>
</evidence>
<dbReference type="PANTHER" id="PTHR44858:SF1">
    <property type="entry name" value="UDP-N-ACETYLGLUCOSAMINE--PEPTIDE N-ACETYLGLUCOSAMINYLTRANSFERASE SPINDLY-RELATED"/>
    <property type="match status" value="1"/>
</dbReference>
<evidence type="ECO:0000256" key="2">
    <source>
        <dbReference type="ARBA" id="ARBA00022803"/>
    </source>
</evidence>
<organism evidence="5 6">
    <name type="scientific">Thermoflexibacter ruber</name>
    <dbReference type="NCBI Taxonomy" id="1003"/>
    <lineage>
        <taxon>Bacteria</taxon>
        <taxon>Pseudomonadati</taxon>
        <taxon>Bacteroidota</taxon>
        <taxon>Cytophagia</taxon>
        <taxon>Cytophagales</taxon>
        <taxon>Thermoflexibacteraceae</taxon>
        <taxon>Thermoflexibacter</taxon>
    </lineage>
</organism>
<feature type="chain" id="PRO_5011566478" evidence="4">
    <location>
        <begin position="24"/>
        <end position="442"/>
    </location>
</feature>
<feature type="signal peptide" evidence="4">
    <location>
        <begin position="1"/>
        <end position="23"/>
    </location>
</feature>
<feature type="repeat" description="TPR" evidence="3">
    <location>
        <begin position="126"/>
        <end position="159"/>
    </location>
</feature>
<accession>A0A1I2FIP8</accession>
<dbReference type="InterPro" id="IPR050498">
    <property type="entry name" value="Ycf3"/>
</dbReference>
<dbReference type="InterPro" id="IPR019734">
    <property type="entry name" value="TPR_rpt"/>
</dbReference>
<keyword evidence="6" id="KW-1185">Reference proteome</keyword>
<dbReference type="Proteomes" id="UP000199513">
    <property type="component" value="Unassembled WGS sequence"/>
</dbReference>
<dbReference type="AlphaFoldDB" id="A0A1I2FIP8"/>
<evidence type="ECO:0000313" key="6">
    <source>
        <dbReference type="Proteomes" id="UP000199513"/>
    </source>
</evidence>
<evidence type="ECO:0000256" key="3">
    <source>
        <dbReference type="PROSITE-ProRule" id="PRU00339"/>
    </source>
</evidence>
<dbReference type="STRING" id="1003.SAMN04488541_101429"/>
<keyword evidence="2 3" id="KW-0802">TPR repeat</keyword>
<dbReference type="RefSeq" id="WP_143090864.1">
    <property type="nucleotide sequence ID" value="NZ_FONY01000014.1"/>
</dbReference>